<dbReference type="EMBL" id="CAJNOG010000170">
    <property type="protein sequence ID" value="CAF1035110.1"/>
    <property type="molecule type" value="Genomic_DNA"/>
</dbReference>
<reference evidence="2" key="1">
    <citation type="submission" date="2021-02" db="EMBL/GenBank/DDBJ databases">
        <authorList>
            <person name="Nowell W R."/>
        </authorList>
    </citation>
    <scope>NUCLEOTIDE SEQUENCE</scope>
</reference>
<dbReference type="Proteomes" id="UP000663845">
    <property type="component" value="Unassembled WGS sequence"/>
</dbReference>
<gene>
    <name evidence="2" type="ORF">JYZ213_LOCUS17821</name>
    <name evidence="3" type="ORF">OXD698_LOCUS31747</name>
</gene>
<name>A0A814JB59_9BILA</name>
<accession>A0A814JB59</accession>
<evidence type="ECO:0000313" key="4">
    <source>
        <dbReference type="Proteomes" id="UP000663845"/>
    </source>
</evidence>
<proteinExistence type="predicted"/>
<organism evidence="2 4">
    <name type="scientific">Adineta steineri</name>
    <dbReference type="NCBI Taxonomy" id="433720"/>
    <lineage>
        <taxon>Eukaryota</taxon>
        <taxon>Metazoa</taxon>
        <taxon>Spiralia</taxon>
        <taxon>Gnathifera</taxon>
        <taxon>Rotifera</taxon>
        <taxon>Eurotatoria</taxon>
        <taxon>Bdelloidea</taxon>
        <taxon>Adinetida</taxon>
        <taxon>Adinetidae</taxon>
        <taxon>Adineta</taxon>
    </lineage>
</organism>
<comment type="caution">
    <text evidence="2">The sequence shown here is derived from an EMBL/GenBank/DDBJ whole genome shotgun (WGS) entry which is preliminary data.</text>
</comment>
<evidence type="ECO:0000313" key="2">
    <source>
        <dbReference type="EMBL" id="CAF1035110.1"/>
    </source>
</evidence>
<keyword evidence="1" id="KW-0175">Coiled coil</keyword>
<feature type="coiled-coil region" evidence="1">
    <location>
        <begin position="139"/>
        <end position="229"/>
    </location>
</feature>
<evidence type="ECO:0000256" key="1">
    <source>
        <dbReference type="SAM" id="Coils"/>
    </source>
</evidence>
<evidence type="ECO:0000313" key="3">
    <source>
        <dbReference type="EMBL" id="CAF4038202.1"/>
    </source>
</evidence>
<dbReference type="Proteomes" id="UP000663844">
    <property type="component" value="Unassembled WGS sequence"/>
</dbReference>
<dbReference type="AlphaFoldDB" id="A0A814JB59"/>
<dbReference type="EMBL" id="CAJOAZ010003984">
    <property type="protein sequence ID" value="CAF4038202.1"/>
    <property type="molecule type" value="Genomic_DNA"/>
</dbReference>
<protein>
    <submittedName>
        <fullName evidence="2">Uncharacterized protein</fullName>
    </submittedName>
</protein>
<sequence>MATERQLVQFASKDFDNLRELAKRVETKPIIKPFLDLSTTIKEATGMLPANVRPKLHELFDLHSAINMTIKDGLSTTCATATKFITKCSAVMKRGMSTKDEESLEKLANTFTGNYIVELKTFIEKARTDLNAIQKTLMLESSGGQLEELLKEFTELERQFLENAKVKTDRALEKSKNQGQIESLKHEIQICERAIENYEEAQKEMRQKLDELNKKIPDYEKELLKHRDSSSQERTSILSTFLWKVRDVNADNGERIARENLLRLIESKKDLEMKLNNWSAKEFEKRLEVAKVKLNDVVQVQDTLNSDFTKSEDRYARIEQRFKTVQKEIEVIYERSENHNQQSIMLVDTLSNGIIDACNCLMTAFAAIQTHLKRIDADADLLVASMIAAFHLIIIADECNGTNTIDDIRGELCMLNT</sequence>